<dbReference type="Gene3D" id="1.20.5.190">
    <property type="match status" value="2"/>
</dbReference>
<dbReference type="EMBL" id="CAXAJV020001281">
    <property type="protein sequence ID" value="CAL7934468.1"/>
    <property type="molecule type" value="Genomic_DNA"/>
</dbReference>
<dbReference type="InterPro" id="IPR000048">
    <property type="entry name" value="IQ_motif_EF-hand-BS"/>
</dbReference>
<dbReference type="PROSITE" id="PS50096">
    <property type="entry name" value="IQ"/>
    <property type="match status" value="3"/>
</dbReference>
<evidence type="ECO:0008006" key="3">
    <source>
        <dbReference type="Google" id="ProtNLM"/>
    </source>
</evidence>
<sequence>MASVKKFSSMDPIDLDAEIKRRDEFAESIRRLHFIAARRIQAWIRGILTRNHFRLLHKSATTVQRHWRGYRARIAFDRFLIESVHRMWQNYYNKMATRIQAFWRGYWVRKTVLDIQKMRRWLNEVYAKNAETVENMKRFRQAEIEYVEAVMERESMQWILFILFKLHHLLRTKHRPGVLTRMDSNRFTLFEEMLKCLEYKRYVHWKRKEQKKKCRDCRIDAKPSLVLRGTRYERCEKAIREIEKDLQKGVVPLYRSEPYEKRERSMREANQVRLERFIHEACEAPSTPALETKREQEPKKRCSLRKEFEQQVSRVRESELCEKIEKMDCHLNQLRLRCPIHDPPCAT</sequence>
<dbReference type="SMART" id="SM00015">
    <property type="entry name" value="IQ"/>
    <property type="match status" value="3"/>
</dbReference>
<proteinExistence type="predicted"/>
<accession>A0ABP1N0H8</accession>
<name>A0ABP1N0H8_XYLVO</name>
<evidence type="ECO:0000313" key="1">
    <source>
        <dbReference type="EMBL" id="CAL7934468.1"/>
    </source>
</evidence>
<dbReference type="Pfam" id="PF00612">
    <property type="entry name" value="IQ"/>
    <property type="match status" value="3"/>
</dbReference>
<organism evidence="1 2">
    <name type="scientific">Xylocopa violacea</name>
    <name type="common">Violet carpenter bee</name>
    <name type="synonym">Apis violacea</name>
    <dbReference type="NCBI Taxonomy" id="135666"/>
    <lineage>
        <taxon>Eukaryota</taxon>
        <taxon>Metazoa</taxon>
        <taxon>Ecdysozoa</taxon>
        <taxon>Arthropoda</taxon>
        <taxon>Hexapoda</taxon>
        <taxon>Insecta</taxon>
        <taxon>Pterygota</taxon>
        <taxon>Neoptera</taxon>
        <taxon>Endopterygota</taxon>
        <taxon>Hymenoptera</taxon>
        <taxon>Apocrita</taxon>
        <taxon>Aculeata</taxon>
        <taxon>Apoidea</taxon>
        <taxon>Anthophila</taxon>
        <taxon>Apidae</taxon>
        <taxon>Xylocopa</taxon>
        <taxon>Xylocopa</taxon>
    </lineage>
</organism>
<keyword evidence="2" id="KW-1185">Reference proteome</keyword>
<evidence type="ECO:0000313" key="2">
    <source>
        <dbReference type="Proteomes" id="UP001642520"/>
    </source>
</evidence>
<protein>
    <recommendedName>
        <fullName evidence="3">Spermatogenesis-associated protein 17</fullName>
    </recommendedName>
</protein>
<comment type="caution">
    <text evidence="1">The sequence shown here is derived from an EMBL/GenBank/DDBJ whole genome shotgun (WGS) entry which is preliminary data.</text>
</comment>
<gene>
    <name evidence="1" type="ORF">XYLVIOL_LOCUS1035</name>
</gene>
<dbReference type="SUPFAM" id="SSF52540">
    <property type="entry name" value="P-loop containing nucleoside triphosphate hydrolases"/>
    <property type="match status" value="1"/>
</dbReference>
<dbReference type="InterPro" id="IPR027417">
    <property type="entry name" value="P-loop_NTPase"/>
</dbReference>
<reference evidence="1 2" key="1">
    <citation type="submission" date="2024-08" db="EMBL/GenBank/DDBJ databases">
        <authorList>
            <person name="Will J Nash"/>
            <person name="Angela Man"/>
            <person name="Seanna McTaggart"/>
            <person name="Kendall Baker"/>
            <person name="Tom Barker"/>
            <person name="Leah Catchpole"/>
            <person name="Alex Durrant"/>
            <person name="Karim Gharbi"/>
            <person name="Naomi Irish"/>
            <person name="Gemy Kaithakottil"/>
            <person name="Debby Ku"/>
            <person name="Aaliyah Providence"/>
            <person name="Felix Shaw"/>
            <person name="David Swarbreck"/>
            <person name="Chris Watkins"/>
            <person name="Ann M. McCartney"/>
            <person name="Giulio Formenti"/>
            <person name="Alice Mouton"/>
            <person name="Noel Vella"/>
            <person name="Bjorn M von Reumont"/>
            <person name="Adriana Vella"/>
            <person name="Wilfried Haerty"/>
        </authorList>
    </citation>
    <scope>NUCLEOTIDE SEQUENCE [LARGE SCALE GENOMIC DNA]</scope>
</reference>
<dbReference type="Proteomes" id="UP001642520">
    <property type="component" value="Unassembled WGS sequence"/>
</dbReference>